<accession>A0AAN1SYG3</accession>
<dbReference type="GO" id="GO:0008081">
    <property type="term" value="F:phosphoric diester hydrolase activity"/>
    <property type="evidence" value="ECO:0007669"/>
    <property type="project" value="UniProtKB-ARBA"/>
</dbReference>
<dbReference type="InterPro" id="IPR001789">
    <property type="entry name" value="Sig_transdc_resp-reg_receiver"/>
</dbReference>
<sequence length="606" mass="66776">MKSNPRILMVDDDANLRRTLTDILQLKGYEVAAAGSGAEGIAEAGRAFVSVALIDLKLPDMSGIEVMEKIKAISPQAEAIILTGHAAMETAIEATNKGAFSYLLKPYKIDDLLLHIRRAVDRQQGQQEILRLASFPRMNPNPVLEVDAAGELTYLNPAAARVLPDLAVAQPVREMLGDLSPAIGNGERKEVVREVMVGSSTFEQFLYPVPESDRVRIYMLDITERKAHEIKLNRINRLLLAIRKVNEYLLVAESEEALYRFVCEVLKGLEGIVGVIIAVKQPDYVLKPIAWAGFSEEMISALNLRWDKSATGGGIMGIAARDGKPMVADDLVNDARYQPWLHVVQKWGLGSAAAVPLVAEGEVTGVLSIYSGQRNVFDEQSTNFLAEAASDIAIGVRSLRLDRDLHATLDHLRRSMNSTVEAIAGMVELRDPYTAGHERRVAQLARAIGKEMGLPERRVEGLYVIGYLHDIGKIAVPAEILSKPTKLMDIELSMVKAHVQAGYDILKNLEFPWPVAQAVLQHHERLDGSGYPQGLNAQDIILEARILMVADVVEAMASHRPYRSAVGFREAMSEITANRGKLYDEHVVDACVSLFNVKGFRFDSSF</sequence>
<proteinExistence type="predicted"/>
<dbReference type="InterPro" id="IPR052020">
    <property type="entry name" value="Cyclic_di-GMP/3'3'-cGAMP_PDE"/>
</dbReference>
<dbReference type="KEGG" id="fku:FGKAn22_05840"/>
<dbReference type="GO" id="GO:0000160">
    <property type="term" value="P:phosphorelay signal transduction system"/>
    <property type="evidence" value="ECO:0007669"/>
    <property type="project" value="InterPro"/>
</dbReference>
<dbReference type="InterPro" id="IPR011006">
    <property type="entry name" value="CheY-like_superfamily"/>
</dbReference>
<dbReference type="Pfam" id="PF00072">
    <property type="entry name" value="Response_reg"/>
    <property type="match status" value="1"/>
</dbReference>
<reference evidence="7 8" key="1">
    <citation type="submission" date="2019-03" db="EMBL/GenBank/DDBJ databases">
        <title>Complete genome sequence of Ferrigenium kumadai strain An22, a microaerophilic iron-oxidizing bacterium isolated from a paddy field soil.</title>
        <authorList>
            <person name="Watanabe T."/>
            <person name="Asakawa S."/>
        </authorList>
    </citation>
    <scope>NUCLEOTIDE SEQUENCE [LARGE SCALE GENOMIC DNA]</scope>
    <source>
        <strain evidence="7 8">An22</strain>
    </source>
</reference>
<dbReference type="InterPro" id="IPR006674">
    <property type="entry name" value="HD_domain"/>
</dbReference>
<dbReference type="AlphaFoldDB" id="A0AAN1SYG3"/>
<evidence type="ECO:0008006" key="9">
    <source>
        <dbReference type="Google" id="ProtNLM"/>
    </source>
</evidence>
<dbReference type="PROSITE" id="PS51831">
    <property type="entry name" value="HD"/>
    <property type="match status" value="1"/>
</dbReference>
<dbReference type="InterPro" id="IPR029016">
    <property type="entry name" value="GAF-like_dom_sf"/>
</dbReference>
<dbReference type="InterPro" id="IPR037522">
    <property type="entry name" value="HD_GYP_dom"/>
</dbReference>
<dbReference type="SUPFAM" id="SSF55781">
    <property type="entry name" value="GAF domain-like"/>
    <property type="match status" value="1"/>
</dbReference>
<dbReference type="Gene3D" id="1.10.3210.10">
    <property type="entry name" value="Hypothetical protein af1432"/>
    <property type="match status" value="1"/>
</dbReference>
<dbReference type="Pfam" id="PF13487">
    <property type="entry name" value="HD_5"/>
    <property type="match status" value="1"/>
</dbReference>
<evidence type="ECO:0000259" key="6">
    <source>
        <dbReference type="PROSITE" id="PS51832"/>
    </source>
</evidence>
<evidence type="ECO:0000259" key="5">
    <source>
        <dbReference type="PROSITE" id="PS51831"/>
    </source>
</evidence>
<evidence type="ECO:0000259" key="4">
    <source>
        <dbReference type="PROSITE" id="PS50110"/>
    </source>
</evidence>
<dbReference type="SUPFAM" id="SSF52172">
    <property type="entry name" value="CheY-like"/>
    <property type="match status" value="1"/>
</dbReference>
<feature type="domain" description="HD" evidence="5">
    <location>
        <begin position="434"/>
        <end position="556"/>
    </location>
</feature>
<dbReference type="SMART" id="SM00471">
    <property type="entry name" value="HDc"/>
    <property type="match status" value="1"/>
</dbReference>
<dbReference type="RefSeq" id="WP_212786500.1">
    <property type="nucleotide sequence ID" value="NZ_AP019536.1"/>
</dbReference>
<protein>
    <recommendedName>
        <fullName evidence="9">Response regulator</fullName>
    </recommendedName>
</protein>
<dbReference type="InterPro" id="IPR003018">
    <property type="entry name" value="GAF"/>
</dbReference>
<feature type="modified residue" description="4-aspartylphosphate" evidence="3">
    <location>
        <position position="55"/>
    </location>
</feature>
<dbReference type="CDD" id="cd00077">
    <property type="entry name" value="HDc"/>
    <property type="match status" value="1"/>
</dbReference>
<dbReference type="GO" id="GO:0016301">
    <property type="term" value="F:kinase activity"/>
    <property type="evidence" value="ECO:0007669"/>
    <property type="project" value="UniProtKB-KW"/>
</dbReference>
<evidence type="ECO:0000256" key="1">
    <source>
        <dbReference type="ARBA" id="ARBA00022679"/>
    </source>
</evidence>
<name>A0AAN1SYG3_9PROT</name>
<dbReference type="PANTHER" id="PTHR45228:SF4">
    <property type="entry name" value="LIPOPROTEIN"/>
    <property type="match status" value="1"/>
</dbReference>
<feature type="domain" description="Response regulatory" evidence="4">
    <location>
        <begin position="6"/>
        <end position="120"/>
    </location>
</feature>
<dbReference type="Gene3D" id="3.30.450.40">
    <property type="match status" value="1"/>
</dbReference>
<dbReference type="Gene3D" id="3.40.50.2300">
    <property type="match status" value="1"/>
</dbReference>
<feature type="domain" description="HD-GYP" evidence="6">
    <location>
        <begin position="412"/>
        <end position="606"/>
    </location>
</feature>
<keyword evidence="3" id="KW-0597">Phosphoprotein</keyword>
<dbReference type="SMART" id="SM00448">
    <property type="entry name" value="REC"/>
    <property type="match status" value="1"/>
</dbReference>
<keyword evidence="1" id="KW-0808">Transferase</keyword>
<dbReference type="SUPFAM" id="SSF109604">
    <property type="entry name" value="HD-domain/PDEase-like"/>
    <property type="match status" value="1"/>
</dbReference>
<dbReference type="Pfam" id="PF13185">
    <property type="entry name" value="GAF_2"/>
    <property type="match status" value="1"/>
</dbReference>
<dbReference type="EMBL" id="AP019536">
    <property type="protein sequence ID" value="BBI98891.1"/>
    <property type="molecule type" value="Genomic_DNA"/>
</dbReference>
<dbReference type="PANTHER" id="PTHR45228">
    <property type="entry name" value="CYCLIC DI-GMP PHOSPHODIESTERASE TM_0186-RELATED"/>
    <property type="match status" value="1"/>
</dbReference>
<organism evidence="7 8">
    <name type="scientific">Ferrigenium kumadai</name>
    <dbReference type="NCBI Taxonomy" id="1682490"/>
    <lineage>
        <taxon>Bacteria</taxon>
        <taxon>Pseudomonadati</taxon>
        <taxon>Pseudomonadota</taxon>
        <taxon>Betaproteobacteria</taxon>
        <taxon>Nitrosomonadales</taxon>
        <taxon>Gallionellaceae</taxon>
        <taxon>Ferrigenium</taxon>
    </lineage>
</organism>
<dbReference type="Proteomes" id="UP001319121">
    <property type="component" value="Chromosome"/>
</dbReference>
<keyword evidence="2" id="KW-0418">Kinase</keyword>
<keyword evidence="8" id="KW-1185">Reference proteome</keyword>
<evidence type="ECO:0000313" key="7">
    <source>
        <dbReference type="EMBL" id="BBI98891.1"/>
    </source>
</evidence>
<dbReference type="InterPro" id="IPR003607">
    <property type="entry name" value="HD/PDEase_dom"/>
</dbReference>
<evidence type="ECO:0000256" key="2">
    <source>
        <dbReference type="ARBA" id="ARBA00022777"/>
    </source>
</evidence>
<evidence type="ECO:0000313" key="8">
    <source>
        <dbReference type="Proteomes" id="UP001319121"/>
    </source>
</evidence>
<gene>
    <name evidence="7" type="ORF">FGKAn22_05840</name>
</gene>
<dbReference type="SMART" id="SM00065">
    <property type="entry name" value="GAF"/>
    <property type="match status" value="1"/>
</dbReference>
<dbReference type="PROSITE" id="PS51832">
    <property type="entry name" value="HD_GYP"/>
    <property type="match status" value="1"/>
</dbReference>
<dbReference type="PROSITE" id="PS50110">
    <property type="entry name" value="RESPONSE_REGULATORY"/>
    <property type="match status" value="1"/>
</dbReference>
<evidence type="ECO:0000256" key="3">
    <source>
        <dbReference type="PROSITE-ProRule" id="PRU00169"/>
    </source>
</evidence>